<evidence type="ECO:0000313" key="4">
    <source>
        <dbReference type="EMBL" id="PIL36169.1"/>
    </source>
</evidence>
<dbReference type="CDD" id="cd00254">
    <property type="entry name" value="LT-like"/>
    <property type="match status" value="1"/>
</dbReference>
<dbReference type="Pfam" id="PF01464">
    <property type="entry name" value="SLT"/>
    <property type="match status" value="1"/>
</dbReference>
<gene>
    <name evidence="4" type="ORF">GSI_01829</name>
</gene>
<feature type="region of interest" description="Disordered" evidence="1">
    <location>
        <begin position="43"/>
        <end position="102"/>
    </location>
</feature>
<dbReference type="AlphaFoldDB" id="A0A2G8SQX4"/>
<evidence type="ECO:0000256" key="1">
    <source>
        <dbReference type="SAM" id="MobiDB-lite"/>
    </source>
</evidence>
<name>A0A2G8SQX4_9APHY</name>
<evidence type="ECO:0000256" key="2">
    <source>
        <dbReference type="SAM" id="SignalP"/>
    </source>
</evidence>
<sequence>MKLSAPFLLLAAAIGVVEASGHDGLSRMGAHHHNVAHHDLNDAHAKRAKSGRCKTRATSTLVSTTTSTSHHSTSTPAKATSTKKSSPTGLTSSNNANSGTTSVNLSGLVRITDWSCGNSGATEDLTATHGPNGNIDWMNCGLTEGGWNPPHVTVNDVVTVNLYDALKDPNTPFKACSKYIDTFVNYANQHGIPPIIIASIAMQESSCDPHTVGGGGEQGLMQISKDKCGGAPDGNCQDTDFNIRTGTKFFADTLSANGGNLLLTLGNYNGWPKDMTVESATAARWSSCCLCQNNMDYLVQNLNGWYLNKDPYTGSPRIGKYFNLDDCH</sequence>
<keyword evidence="2" id="KW-0732">Signal</keyword>
<dbReference type="EMBL" id="AYKW01000002">
    <property type="protein sequence ID" value="PIL36169.1"/>
    <property type="molecule type" value="Genomic_DNA"/>
</dbReference>
<proteinExistence type="predicted"/>
<feature type="domain" description="Transglycosylase SLT" evidence="3">
    <location>
        <begin position="184"/>
        <end position="270"/>
    </location>
</feature>
<keyword evidence="5" id="KW-1185">Reference proteome</keyword>
<feature type="compositionally biased region" description="Low complexity" evidence="1">
    <location>
        <begin position="56"/>
        <end position="102"/>
    </location>
</feature>
<dbReference type="InterPro" id="IPR023346">
    <property type="entry name" value="Lysozyme-like_dom_sf"/>
</dbReference>
<protein>
    <recommendedName>
        <fullName evidence="3">Transglycosylase SLT domain-containing protein</fullName>
    </recommendedName>
</protein>
<feature type="compositionally biased region" description="Basic residues" evidence="1">
    <location>
        <begin position="46"/>
        <end position="55"/>
    </location>
</feature>
<evidence type="ECO:0000259" key="3">
    <source>
        <dbReference type="Pfam" id="PF01464"/>
    </source>
</evidence>
<dbReference type="Gene3D" id="1.10.530.10">
    <property type="match status" value="1"/>
</dbReference>
<feature type="signal peptide" evidence="2">
    <location>
        <begin position="1"/>
        <end position="19"/>
    </location>
</feature>
<comment type="caution">
    <text evidence="4">The sequence shown here is derived from an EMBL/GenBank/DDBJ whole genome shotgun (WGS) entry which is preliminary data.</text>
</comment>
<dbReference type="Proteomes" id="UP000230002">
    <property type="component" value="Unassembled WGS sequence"/>
</dbReference>
<dbReference type="OrthoDB" id="2537480at2759"/>
<evidence type="ECO:0000313" key="5">
    <source>
        <dbReference type="Proteomes" id="UP000230002"/>
    </source>
</evidence>
<accession>A0A2G8SQX4</accession>
<dbReference type="InterPro" id="IPR008258">
    <property type="entry name" value="Transglycosylase_SLT_dom_1"/>
</dbReference>
<organism evidence="4 5">
    <name type="scientific">Ganoderma sinense ZZ0214-1</name>
    <dbReference type="NCBI Taxonomy" id="1077348"/>
    <lineage>
        <taxon>Eukaryota</taxon>
        <taxon>Fungi</taxon>
        <taxon>Dikarya</taxon>
        <taxon>Basidiomycota</taxon>
        <taxon>Agaricomycotina</taxon>
        <taxon>Agaricomycetes</taxon>
        <taxon>Polyporales</taxon>
        <taxon>Polyporaceae</taxon>
        <taxon>Ganoderma</taxon>
    </lineage>
</organism>
<dbReference type="SUPFAM" id="SSF53955">
    <property type="entry name" value="Lysozyme-like"/>
    <property type="match status" value="1"/>
</dbReference>
<feature type="chain" id="PRO_5013580551" description="Transglycosylase SLT domain-containing protein" evidence="2">
    <location>
        <begin position="20"/>
        <end position="328"/>
    </location>
</feature>
<reference evidence="4 5" key="1">
    <citation type="journal article" date="2015" name="Sci. Rep.">
        <title>Chromosome-level genome map provides insights into diverse defense mechanisms in the medicinal fungus Ganoderma sinense.</title>
        <authorList>
            <person name="Zhu Y."/>
            <person name="Xu J."/>
            <person name="Sun C."/>
            <person name="Zhou S."/>
            <person name="Xu H."/>
            <person name="Nelson D.R."/>
            <person name="Qian J."/>
            <person name="Song J."/>
            <person name="Luo H."/>
            <person name="Xiang L."/>
            <person name="Li Y."/>
            <person name="Xu Z."/>
            <person name="Ji A."/>
            <person name="Wang L."/>
            <person name="Lu S."/>
            <person name="Hayward A."/>
            <person name="Sun W."/>
            <person name="Li X."/>
            <person name="Schwartz D.C."/>
            <person name="Wang Y."/>
            <person name="Chen S."/>
        </authorList>
    </citation>
    <scope>NUCLEOTIDE SEQUENCE [LARGE SCALE GENOMIC DNA]</scope>
    <source>
        <strain evidence="4 5">ZZ0214-1</strain>
    </source>
</reference>